<feature type="compositionally biased region" description="Low complexity" evidence="1">
    <location>
        <begin position="31"/>
        <end position="41"/>
    </location>
</feature>
<geneLocation type="plasmid" evidence="3">
    <name>unnamed2</name>
</geneLocation>
<dbReference type="InterPro" id="IPR011041">
    <property type="entry name" value="Quinoprot_gluc/sorb_DH_b-prop"/>
</dbReference>
<dbReference type="AlphaFoldDB" id="A0AAU8ARK5"/>
<dbReference type="PANTHER" id="PTHR33546:SF1">
    <property type="entry name" value="LARGE, MULTIFUNCTIONAL SECRETED PROTEIN"/>
    <property type="match status" value="1"/>
</dbReference>
<evidence type="ECO:0000256" key="1">
    <source>
        <dbReference type="SAM" id="MobiDB-lite"/>
    </source>
</evidence>
<feature type="region of interest" description="Disordered" evidence="1">
    <location>
        <begin position="26"/>
        <end position="49"/>
    </location>
</feature>
<sequence length="407" mass="43992">MKAYVIAGLAAGFVGHGQMVLAQADPPAPAAPATVAPAEGPLQGRPETPGAQALAIQTPMPLPTAEGDLPLDRIKVPEGFKVEVFASGVNNARALRVTEAGTVIVSNWEGNAVWAIPSGGAPKMIYENLDWPNGIALHGGDLYIAEHQRIVKAADIDAHLDSPPELEEIYTDLGEPRPHGWRYLAVGPDENLYVTNSAPCNICAIEPGFGEIRKVSLDGSTAETILRGMRNSVGFDFHPTTGELYFTDNQRDWLSEDLPEDELNRLTKPGEQHFGFPFCHNGSFTDPEFGWGYSCADFEAPIALLGPHSAPLGMRFYTGDMFPADYAGQIFIARHGPWNRTQKIGGDVVVAHLDDAGNVTRVEPFLTGLIQDNEYVGRPVDVEIMADGSLLVSDDWNGAIYRVSYGE</sequence>
<evidence type="ECO:0000259" key="2">
    <source>
        <dbReference type="Pfam" id="PF07995"/>
    </source>
</evidence>
<reference evidence="3" key="1">
    <citation type="submission" date="2023-02" db="EMBL/GenBank/DDBJ databases">
        <title>Description and genomic characterization of Salipiger bruguierae sp. nov., isolated from the sediment of mangrove plant Bruguiera sexangula.</title>
        <authorList>
            <person name="Long M."/>
        </authorList>
    </citation>
    <scope>NUCLEOTIDE SEQUENCE</scope>
    <source>
        <strain evidence="3">H15</strain>
        <plasmid evidence="3">unnamed2</plasmid>
    </source>
</reference>
<accession>A0AAU8ARK5</accession>
<name>A0AAU8ARK5_9RHOB</name>
<gene>
    <name evidence="3" type="ORF">PVT71_25580</name>
</gene>
<dbReference type="RefSeq" id="WP_353476027.1">
    <property type="nucleotide sequence ID" value="NZ_CP123387.1"/>
</dbReference>
<feature type="domain" description="Glucose/Sorbosone dehydrogenase" evidence="2">
    <location>
        <begin position="222"/>
        <end position="402"/>
    </location>
</feature>
<organism evidence="3">
    <name type="scientific">Alloyangia sp. H15</name>
    <dbReference type="NCBI Taxonomy" id="3029062"/>
    <lineage>
        <taxon>Bacteria</taxon>
        <taxon>Pseudomonadati</taxon>
        <taxon>Pseudomonadota</taxon>
        <taxon>Alphaproteobacteria</taxon>
        <taxon>Rhodobacterales</taxon>
        <taxon>Roseobacteraceae</taxon>
        <taxon>Alloyangia</taxon>
    </lineage>
</organism>
<dbReference type="InterPro" id="IPR011042">
    <property type="entry name" value="6-blade_b-propeller_TolB-like"/>
</dbReference>
<keyword evidence="3" id="KW-0614">Plasmid</keyword>
<dbReference type="Pfam" id="PF07995">
    <property type="entry name" value="GSDH"/>
    <property type="match status" value="1"/>
</dbReference>
<dbReference type="InterPro" id="IPR012938">
    <property type="entry name" value="Glc/Sorbosone_DH"/>
</dbReference>
<evidence type="ECO:0000313" key="3">
    <source>
        <dbReference type="EMBL" id="XCC97137.1"/>
    </source>
</evidence>
<dbReference type="EMBL" id="CP123387">
    <property type="protein sequence ID" value="XCC97137.1"/>
    <property type="molecule type" value="Genomic_DNA"/>
</dbReference>
<protein>
    <submittedName>
        <fullName evidence="3">PQQ-dependent sugar dehydrogenase</fullName>
    </submittedName>
</protein>
<proteinExistence type="predicted"/>
<dbReference type="PANTHER" id="PTHR33546">
    <property type="entry name" value="LARGE, MULTIFUNCTIONAL SECRETED PROTEIN-RELATED"/>
    <property type="match status" value="1"/>
</dbReference>
<dbReference type="SUPFAM" id="SSF50952">
    <property type="entry name" value="Soluble quinoprotein glucose dehydrogenase"/>
    <property type="match status" value="1"/>
</dbReference>
<dbReference type="Gene3D" id="2.120.10.30">
    <property type="entry name" value="TolB, C-terminal domain"/>
    <property type="match status" value="1"/>
</dbReference>